<dbReference type="InterPro" id="IPR006047">
    <property type="entry name" value="GH13_cat_dom"/>
</dbReference>
<feature type="non-terminal residue" evidence="2">
    <location>
        <position position="69"/>
    </location>
</feature>
<organism evidence="2 3">
    <name type="scientific">Rotaria magnacalcarata</name>
    <dbReference type="NCBI Taxonomy" id="392030"/>
    <lineage>
        <taxon>Eukaryota</taxon>
        <taxon>Metazoa</taxon>
        <taxon>Spiralia</taxon>
        <taxon>Gnathifera</taxon>
        <taxon>Rotifera</taxon>
        <taxon>Eurotatoria</taxon>
        <taxon>Bdelloidea</taxon>
        <taxon>Philodinida</taxon>
        <taxon>Philodinidae</taxon>
        <taxon>Rotaria</taxon>
    </lineage>
</organism>
<feature type="domain" description="Glycosyl hydrolase family 13 catalytic" evidence="1">
    <location>
        <begin position="1"/>
        <end position="69"/>
    </location>
</feature>
<dbReference type="Gene3D" id="3.20.20.80">
    <property type="entry name" value="Glycosidases"/>
    <property type="match status" value="1"/>
</dbReference>
<dbReference type="EMBL" id="CAJOBI010085249">
    <property type="protein sequence ID" value="CAF4515818.1"/>
    <property type="molecule type" value="Genomic_DNA"/>
</dbReference>
<evidence type="ECO:0000259" key="1">
    <source>
        <dbReference type="Pfam" id="PF00128"/>
    </source>
</evidence>
<accession>A0A8S2XTD6</accession>
<dbReference type="GO" id="GO:0005975">
    <property type="term" value="P:carbohydrate metabolic process"/>
    <property type="evidence" value="ECO:0007669"/>
    <property type="project" value="InterPro"/>
</dbReference>
<dbReference type="Proteomes" id="UP000676336">
    <property type="component" value="Unassembled WGS sequence"/>
</dbReference>
<dbReference type="AlphaFoldDB" id="A0A8S2XTD6"/>
<gene>
    <name evidence="2" type="ORF">SMN809_LOCUS35578</name>
</gene>
<proteinExistence type="predicted"/>
<protein>
    <recommendedName>
        <fullName evidence="1">Glycosyl hydrolase family 13 catalytic domain-containing protein</fullName>
    </recommendedName>
</protein>
<dbReference type="Pfam" id="PF00128">
    <property type="entry name" value="Alpha-amylase"/>
    <property type="match status" value="1"/>
</dbReference>
<reference evidence="2" key="1">
    <citation type="submission" date="2021-02" db="EMBL/GenBank/DDBJ databases">
        <authorList>
            <person name="Nowell W R."/>
        </authorList>
    </citation>
    <scope>NUCLEOTIDE SEQUENCE</scope>
</reference>
<name>A0A8S2XTD6_9BILA</name>
<sequence length="69" mass="8328">MIFTFEHMDIDGGRQETFASLVHRGNCENEWTPKLLDLRELKHHFTIWQKGLFGKGWNSLYWNNHDQPR</sequence>
<evidence type="ECO:0000313" key="3">
    <source>
        <dbReference type="Proteomes" id="UP000676336"/>
    </source>
</evidence>
<comment type="caution">
    <text evidence="2">The sequence shown here is derived from an EMBL/GenBank/DDBJ whole genome shotgun (WGS) entry which is preliminary data.</text>
</comment>
<evidence type="ECO:0000313" key="2">
    <source>
        <dbReference type="EMBL" id="CAF4515818.1"/>
    </source>
</evidence>